<evidence type="ECO:0000259" key="2">
    <source>
        <dbReference type="Pfam" id="PF05448"/>
    </source>
</evidence>
<dbReference type="InterPro" id="IPR008391">
    <property type="entry name" value="AXE1_dom"/>
</dbReference>
<dbReference type="PANTHER" id="PTHR40111:SF1">
    <property type="entry name" value="CEPHALOSPORIN-C DEACETYLASE"/>
    <property type="match status" value="1"/>
</dbReference>
<keyword evidence="4" id="KW-1185">Reference proteome</keyword>
<feature type="signal peptide" evidence="1">
    <location>
        <begin position="1"/>
        <end position="22"/>
    </location>
</feature>
<reference evidence="3 4" key="1">
    <citation type="submission" date="2020-05" db="EMBL/GenBank/DDBJ databases">
        <title>Distinct polysaccharide utilization as determinants for interspecies competition between intestinal Prevotella spp.</title>
        <authorList>
            <person name="Galvez E.J.C."/>
            <person name="Iljazovic A."/>
            <person name="Strowig T."/>
        </authorList>
    </citation>
    <scope>NUCLEOTIDE SEQUENCE [LARGE SCALE GENOMIC DNA]</scope>
    <source>
        <strain evidence="3 4">PMUR</strain>
    </source>
</reference>
<dbReference type="InterPro" id="IPR029058">
    <property type="entry name" value="AB_hydrolase_fold"/>
</dbReference>
<accession>A0ABX2AJF7</accession>
<gene>
    <name evidence="3" type="ORF">HPS56_00805</name>
</gene>
<proteinExistence type="predicted"/>
<sequence length="437" mass="49517">MGRKLSITAIFFLLLISVAVSAVENYPYKSDYLWYAVPDHSDWLYKTGETAYIDVMFLKYGIPQNGMIEYEIADDILSPDVYGKAELKNGKVRIKVGTSAKPGFRDVRMKLKLDGTTYRHHVKIGFSPERILPYTSLPSDFNDWWQENLKENGMLPLSYTKELCTSLCTDLVDCYLIKLKTDKSHYMYGYLMCPKNMKKGCHPVVLSPPGAGIKAIRDPRSRNYYPENGCIRFVVEIHGINPNAPEEVYNDIRSAFDGRVKGYLYQGLDSREHYYMKHVYLGLVKCIDLLTSLPEWDGKNVVTLGGSQGGGLALAVAGLDKRVTHCVINHPALSDMARGKIGEASGYPHPSEKEGLLTDNHVKTMAYYDAVNFARNISAKTFMTWGFNDNTCPPTTSFAVWNILKCDKEKLVTPINEHWTSDTTNRLQLDWILKNLR</sequence>
<dbReference type="SUPFAM" id="SSF53474">
    <property type="entry name" value="alpha/beta-Hydrolases"/>
    <property type="match status" value="1"/>
</dbReference>
<dbReference type="Gene3D" id="3.40.50.1820">
    <property type="entry name" value="alpha/beta hydrolase"/>
    <property type="match status" value="1"/>
</dbReference>
<evidence type="ECO:0000313" key="4">
    <source>
        <dbReference type="Proteomes" id="UP000714420"/>
    </source>
</evidence>
<evidence type="ECO:0000313" key="3">
    <source>
        <dbReference type="EMBL" id="NPD90913.1"/>
    </source>
</evidence>
<dbReference type="EMBL" id="JABKKF010000001">
    <property type="protein sequence ID" value="NPD90913.1"/>
    <property type="molecule type" value="Genomic_DNA"/>
</dbReference>
<dbReference type="PANTHER" id="PTHR40111">
    <property type="entry name" value="CEPHALOSPORIN-C DEACETYLASE"/>
    <property type="match status" value="1"/>
</dbReference>
<dbReference type="Pfam" id="PF05448">
    <property type="entry name" value="AXE1"/>
    <property type="match status" value="1"/>
</dbReference>
<name>A0ABX2AJF7_9BACT</name>
<dbReference type="InterPro" id="IPR039069">
    <property type="entry name" value="CE7"/>
</dbReference>
<evidence type="ECO:0000256" key="1">
    <source>
        <dbReference type="SAM" id="SignalP"/>
    </source>
</evidence>
<comment type="caution">
    <text evidence="3">The sequence shown here is derived from an EMBL/GenBank/DDBJ whole genome shotgun (WGS) entry which is preliminary data.</text>
</comment>
<keyword evidence="1" id="KW-0732">Signal</keyword>
<dbReference type="Proteomes" id="UP000714420">
    <property type="component" value="Unassembled WGS sequence"/>
</dbReference>
<feature type="chain" id="PRO_5045854258" evidence="1">
    <location>
        <begin position="23"/>
        <end position="437"/>
    </location>
</feature>
<protein>
    <submittedName>
        <fullName evidence="3">Prolyl oligopeptidase family serine peptidase</fullName>
    </submittedName>
</protein>
<organism evidence="3 4">
    <name type="scientific">Xylanibacter muris</name>
    <dbReference type="NCBI Taxonomy" id="2736290"/>
    <lineage>
        <taxon>Bacteria</taxon>
        <taxon>Pseudomonadati</taxon>
        <taxon>Bacteroidota</taxon>
        <taxon>Bacteroidia</taxon>
        <taxon>Bacteroidales</taxon>
        <taxon>Prevotellaceae</taxon>
        <taxon>Xylanibacter</taxon>
    </lineage>
</organism>
<feature type="domain" description="Acetyl xylan esterase" evidence="2">
    <location>
        <begin position="135"/>
        <end position="423"/>
    </location>
</feature>